<dbReference type="PROSITE" id="PS00061">
    <property type="entry name" value="ADH_SHORT"/>
    <property type="match status" value="1"/>
</dbReference>
<dbReference type="InterPro" id="IPR057326">
    <property type="entry name" value="KR_dom"/>
</dbReference>
<dbReference type="PANTHER" id="PTHR42760">
    <property type="entry name" value="SHORT-CHAIN DEHYDROGENASES/REDUCTASES FAMILY MEMBER"/>
    <property type="match status" value="1"/>
</dbReference>
<evidence type="ECO:0000259" key="3">
    <source>
        <dbReference type="SMART" id="SM00822"/>
    </source>
</evidence>
<reference evidence="5" key="1">
    <citation type="journal article" date="2019" name="Int. J. Syst. Evol. Microbiol.">
        <title>The Global Catalogue of Microorganisms (GCM) 10K type strain sequencing project: providing services to taxonomists for standard genome sequencing and annotation.</title>
        <authorList>
            <consortium name="The Broad Institute Genomics Platform"/>
            <consortium name="The Broad Institute Genome Sequencing Center for Infectious Disease"/>
            <person name="Wu L."/>
            <person name="Ma J."/>
        </authorList>
    </citation>
    <scope>NUCLEOTIDE SEQUENCE [LARGE SCALE GENOMIC DNA]</scope>
    <source>
        <strain evidence="5">CECT 8288</strain>
    </source>
</reference>
<keyword evidence="5" id="KW-1185">Reference proteome</keyword>
<dbReference type="PRINTS" id="PR00080">
    <property type="entry name" value="SDRFAMILY"/>
</dbReference>
<gene>
    <name evidence="4" type="ORF">ACFOND_02055</name>
</gene>
<organism evidence="4 5">
    <name type="scientific">Reinekea marina</name>
    <dbReference type="NCBI Taxonomy" id="1310421"/>
    <lineage>
        <taxon>Bacteria</taxon>
        <taxon>Pseudomonadati</taxon>
        <taxon>Pseudomonadota</taxon>
        <taxon>Gammaproteobacteria</taxon>
        <taxon>Oceanospirillales</taxon>
        <taxon>Saccharospirillaceae</taxon>
        <taxon>Reinekea</taxon>
    </lineage>
</organism>
<evidence type="ECO:0000256" key="2">
    <source>
        <dbReference type="RuleBase" id="RU000363"/>
    </source>
</evidence>
<dbReference type="PRINTS" id="PR00081">
    <property type="entry name" value="GDHRDH"/>
</dbReference>
<evidence type="ECO:0000256" key="1">
    <source>
        <dbReference type="ARBA" id="ARBA00006484"/>
    </source>
</evidence>
<feature type="domain" description="Ketoreductase" evidence="3">
    <location>
        <begin position="6"/>
        <end position="192"/>
    </location>
</feature>
<comment type="caution">
    <text evidence="4">The sequence shown here is derived from an EMBL/GenBank/DDBJ whole genome shotgun (WGS) entry which is preliminary data.</text>
</comment>
<protein>
    <submittedName>
        <fullName evidence="4">SDR family NAD(P)-dependent oxidoreductase</fullName>
    </submittedName>
</protein>
<proteinExistence type="inferred from homology"/>
<comment type="similarity">
    <text evidence="1 2">Belongs to the short-chain dehydrogenases/reductases (SDR) family.</text>
</comment>
<dbReference type="Pfam" id="PF00106">
    <property type="entry name" value="adh_short"/>
    <property type="match status" value="1"/>
</dbReference>
<evidence type="ECO:0000313" key="4">
    <source>
        <dbReference type="EMBL" id="MFC3700407.1"/>
    </source>
</evidence>
<dbReference type="RefSeq" id="WP_290281730.1">
    <property type="nucleotide sequence ID" value="NZ_JAUFQI010000001.1"/>
</dbReference>
<dbReference type="EMBL" id="JBHRYN010000005">
    <property type="protein sequence ID" value="MFC3700407.1"/>
    <property type="molecule type" value="Genomic_DNA"/>
</dbReference>
<dbReference type="NCBIfam" id="NF006072">
    <property type="entry name" value="PRK08217.1"/>
    <property type="match status" value="1"/>
</dbReference>
<dbReference type="Gene3D" id="3.40.50.720">
    <property type="entry name" value="NAD(P)-binding Rossmann-like Domain"/>
    <property type="match status" value="1"/>
</dbReference>
<dbReference type="InterPro" id="IPR020904">
    <property type="entry name" value="Sc_DH/Rdtase_CS"/>
</dbReference>
<evidence type="ECO:0000313" key="5">
    <source>
        <dbReference type="Proteomes" id="UP001595710"/>
    </source>
</evidence>
<dbReference type="InterPro" id="IPR002347">
    <property type="entry name" value="SDR_fam"/>
</dbReference>
<accession>A0ABV7WMU2</accession>
<dbReference type="SUPFAM" id="SSF51735">
    <property type="entry name" value="NAD(P)-binding Rossmann-fold domains"/>
    <property type="match status" value="1"/>
</dbReference>
<dbReference type="Proteomes" id="UP001595710">
    <property type="component" value="Unassembled WGS sequence"/>
</dbReference>
<dbReference type="InterPro" id="IPR036291">
    <property type="entry name" value="NAD(P)-bd_dom_sf"/>
</dbReference>
<name>A0ABV7WMU2_9GAMM</name>
<sequence length="251" mass="26954">MDIANKHIVITGAARGLGFTMAEHIMAKGAVVSIVDIDPEAVEQAVSKLSESGKAYGYVANVADEASVESMFESMKRDHKEINGLINNAGILRDGLLVKQRDGQLTKMPLSQWQSVIDVNLTGVFLCGREAAAWMLETETKGVVINISSIAKAGNIGQTNYSAAKAGVTAMSVTWAKELARYGIRVADIAPGFIATEMTNAMKPEAKERVGKMVPLGDWGQPVHIAQGAVFILENDYYSGRTLEIDAALRL</sequence>
<dbReference type="PANTHER" id="PTHR42760:SF135">
    <property type="entry name" value="BLL7886 PROTEIN"/>
    <property type="match status" value="1"/>
</dbReference>
<dbReference type="SMART" id="SM00822">
    <property type="entry name" value="PKS_KR"/>
    <property type="match status" value="1"/>
</dbReference>